<gene>
    <name evidence="1" type="ORF">DES35_102441</name>
</gene>
<dbReference type="AlphaFoldDB" id="A0A369A3T6"/>
<dbReference type="RefSeq" id="WP_114366242.1">
    <property type="nucleotide sequence ID" value="NZ_BHZF01000002.1"/>
</dbReference>
<evidence type="ECO:0008006" key="3">
    <source>
        <dbReference type="Google" id="ProtNLM"/>
    </source>
</evidence>
<keyword evidence="2" id="KW-1185">Reference proteome</keyword>
<evidence type="ECO:0000313" key="2">
    <source>
        <dbReference type="Proteomes" id="UP000253517"/>
    </source>
</evidence>
<sequence length="263" mass="29740">MRIRKVLLIWALGWALGLHGQKSLLESYLGFSFGNFVNAHRGLEPGTMSGRPDFFSEFAPIVLGDYVEPVSRTLAYTLEGGVRYHRLNFGFLEGTVGLGDWFIGYRADFGDGAERVELTARTKFFALPVRVGYGYEFSEWHMRAGVVMTLLFSPKGDAETVVWAPGGTAGHQRPMSGELFYQKDNLVFFMEDLFRPLIPLYAPYVGVGYNFGEVRLALDVSFVSSSYPFRDFVKSNNPFGRNIPEAMLRGWLVELGIHFRIFR</sequence>
<dbReference type="Proteomes" id="UP000253517">
    <property type="component" value="Unassembled WGS sequence"/>
</dbReference>
<proteinExistence type="predicted"/>
<organism evidence="1 2">
    <name type="scientific">Schleiferia thermophila</name>
    <dbReference type="NCBI Taxonomy" id="884107"/>
    <lineage>
        <taxon>Bacteria</taxon>
        <taxon>Pseudomonadati</taxon>
        <taxon>Bacteroidota</taxon>
        <taxon>Flavobacteriia</taxon>
        <taxon>Flavobacteriales</taxon>
        <taxon>Schleiferiaceae</taxon>
        <taxon>Schleiferia</taxon>
    </lineage>
</organism>
<comment type="caution">
    <text evidence="1">The sequence shown here is derived from an EMBL/GenBank/DDBJ whole genome shotgun (WGS) entry which is preliminary data.</text>
</comment>
<protein>
    <recommendedName>
        <fullName evidence="3">Outer membrane protein beta-barrel domain-containing protein</fullName>
    </recommendedName>
</protein>
<name>A0A369A3T6_9FLAO</name>
<reference evidence="1 2" key="1">
    <citation type="submission" date="2018-07" db="EMBL/GenBank/DDBJ databases">
        <title>Genomic Encyclopedia of Type Strains, Phase IV (KMG-IV): sequencing the most valuable type-strain genomes for metagenomic binning, comparative biology and taxonomic classification.</title>
        <authorList>
            <person name="Goeker M."/>
        </authorList>
    </citation>
    <scope>NUCLEOTIDE SEQUENCE [LARGE SCALE GENOMIC DNA]</scope>
    <source>
        <strain evidence="1 2">DSM 21410</strain>
    </source>
</reference>
<evidence type="ECO:0000313" key="1">
    <source>
        <dbReference type="EMBL" id="RCX03982.1"/>
    </source>
</evidence>
<dbReference type="EMBL" id="QPJS01000002">
    <property type="protein sequence ID" value="RCX03982.1"/>
    <property type="molecule type" value="Genomic_DNA"/>
</dbReference>
<accession>A0A369A3T6</accession>